<dbReference type="Pfam" id="PF00664">
    <property type="entry name" value="ABC_membrane"/>
    <property type="match status" value="1"/>
</dbReference>
<dbReference type="InterPro" id="IPR011527">
    <property type="entry name" value="ABC1_TM_dom"/>
</dbReference>
<dbReference type="PANTHER" id="PTHR24221:SF614">
    <property type="entry name" value="GLUTATHIONE_L-CYSTEINE TRANSPORT SYSTEM ATP-BINDING_PERMEASE PROTEIN CYDC"/>
    <property type="match status" value="1"/>
</dbReference>
<dbReference type="RefSeq" id="WP_133362923.1">
    <property type="nucleotide sequence ID" value="NZ_CP037940.1"/>
</dbReference>
<evidence type="ECO:0000256" key="1">
    <source>
        <dbReference type="ARBA" id="ARBA00004651"/>
    </source>
</evidence>
<dbReference type="EMBL" id="CP037940">
    <property type="protein sequence ID" value="QBO35844.1"/>
    <property type="molecule type" value="Genomic_DNA"/>
</dbReference>
<proteinExistence type="predicted"/>
<dbReference type="Gene3D" id="3.40.50.300">
    <property type="entry name" value="P-loop containing nucleotide triphosphate hydrolases"/>
    <property type="match status" value="1"/>
</dbReference>
<dbReference type="Proteomes" id="UP000292886">
    <property type="component" value="Chromosome"/>
</dbReference>
<reference evidence="11" key="1">
    <citation type="submission" date="2019-03" db="EMBL/GenBank/DDBJ databases">
        <title>Weissella sp. 26KH-42 Genome sequencing.</title>
        <authorList>
            <person name="Heo J."/>
            <person name="Kim S.-J."/>
            <person name="Kim J.-S."/>
            <person name="Hong S.-B."/>
            <person name="Kwon S.-W."/>
        </authorList>
    </citation>
    <scope>NUCLEOTIDE SEQUENCE [LARGE SCALE GENOMIC DNA]</scope>
    <source>
        <strain evidence="11">26KH-42</strain>
    </source>
</reference>
<keyword evidence="3" id="KW-0547">Nucleotide-binding</keyword>
<dbReference type="InterPro" id="IPR003439">
    <property type="entry name" value="ABC_transporter-like_ATP-bd"/>
</dbReference>
<feature type="transmembrane region" description="Helical" evidence="7">
    <location>
        <begin position="157"/>
        <end position="178"/>
    </location>
</feature>
<dbReference type="Pfam" id="PF00005">
    <property type="entry name" value="ABC_tran"/>
    <property type="match status" value="1"/>
</dbReference>
<dbReference type="InterPro" id="IPR039421">
    <property type="entry name" value="Type_1_exporter"/>
</dbReference>
<dbReference type="InterPro" id="IPR003593">
    <property type="entry name" value="AAA+_ATPase"/>
</dbReference>
<dbReference type="SUPFAM" id="SSF52540">
    <property type="entry name" value="P-loop containing nucleoside triphosphate hydrolases"/>
    <property type="match status" value="1"/>
</dbReference>
<name>A0A4P6YSY5_9LACO</name>
<dbReference type="InterPro" id="IPR014216">
    <property type="entry name" value="ABC_transptr_CydD"/>
</dbReference>
<dbReference type="OrthoDB" id="9806127at2"/>
<dbReference type="PROSITE" id="PS50929">
    <property type="entry name" value="ABC_TM1F"/>
    <property type="match status" value="1"/>
</dbReference>
<dbReference type="CDD" id="cd18584">
    <property type="entry name" value="ABC_6TM_AarD_CydD"/>
    <property type="match status" value="1"/>
</dbReference>
<dbReference type="InterPro" id="IPR027417">
    <property type="entry name" value="P-loop_NTPase"/>
</dbReference>
<dbReference type="NCBIfam" id="TIGR02857">
    <property type="entry name" value="CydD"/>
    <property type="match status" value="1"/>
</dbReference>
<evidence type="ECO:0000313" key="11">
    <source>
        <dbReference type="Proteomes" id="UP000292886"/>
    </source>
</evidence>
<accession>A0A4P6YSY5</accession>
<dbReference type="GO" id="GO:0016887">
    <property type="term" value="F:ATP hydrolysis activity"/>
    <property type="evidence" value="ECO:0007669"/>
    <property type="project" value="InterPro"/>
</dbReference>
<evidence type="ECO:0000256" key="2">
    <source>
        <dbReference type="ARBA" id="ARBA00022692"/>
    </source>
</evidence>
<evidence type="ECO:0000256" key="6">
    <source>
        <dbReference type="ARBA" id="ARBA00023136"/>
    </source>
</evidence>
<evidence type="ECO:0000259" key="9">
    <source>
        <dbReference type="PROSITE" id="PS50929"/>
    </source>
</evidence>
<dbReference type="InterPro" id="IPR036640">
    <property type="entry name" value="ABC1_TM_sf"/>
</dbReference>
<evidence type="ECO:0000256" key="3">
    <source>
        <dbReference type="ARBA" id="ARBA00022741"/>
    </source>
</evidence>
<evidence type="ECO:0000259" key="8">
    <source>
        <dbReference type="PROSITE" id="PS50893"/>
    </source>
</evidence>
<feature type="transmembrane region" description="Helical" evidence="7">
    <location>
        <begin position="127"/>
        <end position="151"/>
    </location>
</feature>
<dbReference type="GO" id="GO:0140359">
    <property type="term" value="F:ABC-type transporter activity"/>
    <property type="evidence" value="ECO:0007669"/>
    <property type="project" value="InterPro"/>
</dbReference>
<dbReference type="InterPro" id="IPR017871">
    <property type="entry name" value="ABC_transporter-like_CS"/>
</dbReference>
<keyword evidence="4" id="KW-0067">ATP-binding</keyword>
<comment type="subcellular location">
    <subcellularLocation>
        <location evidence="1">Cell membrane</location>
        <topology evidence="1">Multi-pass membrane protein</topology>
    </subcellularLocation>
</comment>
<gene>
    <name evidence="10" type="primary">cydD</name>
    <name evidence="10" type="ORF">EQG49_04870</name>
</gene>
<feature type="domain" description="ABC transporter" evidence="8">
    <location>
        <begin position="333"/>
        <end position="572"/>
    </location>
</feature>
<dbReference type="KEGG" id="wei:EQG49_04870"/>
<dbReference type="PROSITE" id="PS50893">
    <property type="entry name" value="ABC_TRANSPORTER_2"/>
    <property type="match status" value="1"/>
</dbReference>
<sequence length="580" mass="64598">MIDRRLFKLPGIRKTLMMLAALTVLQAFSVLFQGKFLSESIVVLWKQNPMNQAIIFIVGFIVAFAIRHILTVLKNYAMGKWVEKTTQDMRHNLLVKISELGPQVIQKKGTGNAVTLTLEGMDKVQSYLMLVMIKMFDMSIIPWILLVYMFTISWPEALFLLAIYPVVILFMIILGLAAQAKADKEYANFTRLSNHFVDALRGLPTLKQLGLSKKYADNIHEVSEDYRKSVLSTLKIAILSTFTLDFFTTLSIAVVAVFLGFSLLDGHMTLLPALTMLVLAPEYFLPLRNFANDYHATLDGKNAMTDVLEVLETPTPQADKDFKLTTWTPQDSLNFTNVQLTYPDGQAPALNAINFSAHGYQRIGLVGKSGSGKSTLLDLIGGFLQPDADTNGTIKLDDYQLAHLQQAAWQQQFQYIPQAPYLFHATLAENIKFYQPNASIDAITAAVEQAGLTELVQDLPAGLDTMIGESGQAVSGGQAQRIALARAFLSPDRHVLLFDEPTAHLDIETEINLKKAMLPLLENHLVFFATHRLHWLNEMDYVLVMDNGQIVEQGTPTELLAQNGAYVALRQEMGELGGLD</sequence>
<dbReference type="GO" id="GO:0034040">
    <property type="term" value="F:ATPase-coupled lipid transmembrane transporter activity"/>
    <property type="evidence" value="ECO:0007669"/>
    <property type="project" value="TreeGrafter"/>
</dbReference>
<evidence type="ECO:0000256" key="5">
    <source>
        <dbReference type="ARBA" id="ARBA00022989"/>
    </source>
</evidence>
<dbReference type="PROSITE" id="PS00211">
    <property type="entry name" value="ABC_TRANSPORTER_1"/>
    <property type="match status" value="1"/>
</dbReference>
<evidence type="ECO:0000256" key="7">
    <source>
        <dbReference type="SAM" id="Phobius"/>
    </source>
</evidence>
<keyword evidence="6 7" id="KW-0472">Membrane</keyword>
<dbReference type="AlphaFoldDB" id="A0A4P6YSY5"/>
<organism evidence="10 11">
    <name type="scientific">Periweissella cryptocerci</name>
    <dbReference type="NCBI Taxonomy" id="2506420"/>
    <lineage>
        <taxon>Bacteria</taxon>
        <taxon>Bacillati</taxon>
        <taxon>Bacillota</taxon>
        <taxon>Bacilli</taxon>
        <taxon>Lactobacillales</taxon>
        <taxon>Lactobacillaceae</taxon>
        <taxon>Periweissella</taxon>
    </lineage>
</organism>
<evidence type="ECO:0000256" key="4">
    <source>
        <dbReference type="ARBA" id="ARBA00022840"/>
    </source>
</evidence>
<keyword evidence="2 7" id="KW-0812">Transmembrane</keyword>
<dbReference type="SUPFAM" id="SSF90123">
    <property type="entry name" value="ABC transporter transmembrane region"/>
    <property type="match status" value="1"/>
</dbReference>
<protein>
    <submittedName>
        <fullName evidence="10">Thiol reductant ABC exporter subunit CydD</fullName>
    </submittedName>
</protein>
<keyword evidence="11" id="KW-1185">Reference proteome</keyword>
<dbReference type="SMART" id="SM00382">
    <property type="entry name" value="AAA"/>
    <property type="match status" value="1"/>
</dbReference>
<keyword evidence="5 7" id="KW-1133">Transmembrane helix</keyword>
<evidence type="ECO:0000313" key="10">
    <source>
        <dbReference type="EMBL" id="QBO35844.1"/>
    </source>
</evidence>
<feature type="transmembrane region" description="Helical" evidence="7">
    <location>
        <begin position="50"/>
        <end position="70"/>
    </location>
</feature>
<dbReference type="Gene3D" id="1.20.1560.10">
    <property type="entry name" value="ABC transporter type 1, transmembrane domain"/>
    <property type="match status" value="1"/>
</dbReference>
<feature type="transmembrane region" description="Helical" evidence="7">
    <location>
        <begin position="236"/>
        <end position="261"/>
    </location>
</feature>
<feature type="domain" description="ABC transmembrane type-1" evidence="9">
    <location>
        <begin position="19"/>
        <end position="299"/>
    </location>
</feature>
<dbReference type="GO" id="GO:0042883">
    <property type="term" value="P:cysteine transport"/>
    <property type="evidence" value="ECO:0007669"/>
    <property type="project" value="InterPro"/>
</dbReference>
<dbReference type="GO" id="GO:0005524">
    <property type="term" value="F:ATP binding"/>
    <property type="evidence" value="ECO:0007669"/>
    <property type="project" value="UniProtKB-KW"/>
</dbReference>
<dbReference type="PANTHER" id="PTHR24221">
    <property type="entry name" value="ATP-BINDING CASSETTE SUB-FAMILY B"/>
    <property type="match status" value="1"/>
</dbReference>
<dbReference type="GO" id="GO:0005886">
    <property type="term" value="C:plasma membrane"/>
    <property type="evidence" value="ECO:0007669"/>
    <property type="project" value="UniProtKB-SubCell"/>
</dbReference>